<keyword evidence="9 12" id="KW-0238">DNA-binding</keyword>
<dbReference type="EC" id="5.6.2.4" evidence="12"/>
<feature type="binding site" evidence="12">
    <location>
        <position position="462"/>
    </location>
    <ligand>
        <name>Zn(2+)</name>
        <dbReference type="ChEBI" id="CHEBI:29105"/>
        <label>2</label>
    </ligand>
</feature>
<dbReference type="InterPro" id="IPR005259">
    <property type="entry name" value="PriA"/>
</dbReference>
<keyword evidence="8 12" id="KW-0067">ATP-binding</keyword>
<evidence type="ECO:0000256" key="6">
    <source>
        <dbReference type="ARBA" id="ARBA00022806"/>
    </source>
</evidence>
<evidence type="ECO:0000256" key="2">
    <source>
        <dbReference type="ARBA" id="ARBA00022705"/>
    </source>
</evidence>
<feature type="binding site" evidence="12">
    <location>
        <position position="465"/>
    </location>
    <ligand>
        <name>Zn(2+)</name>
        <dbReference type="ChEBI" id="CHEBI:29105"/>
        <label>2</label>
    </ligand>
</feature>
<dbReference type="Gene3D" id="3.40.50.300">
    <property type="entry name" value="P-loop containing nucleotide triphosphate hydrolases"/>
    <property type="match status" value="2"/>
</dbReference>
<dbReference type="SUPFAM" id="SSF52540">
    <property type="entry name" value="P-loop containing nucleoside triphosphate hydrolases"/>
    <property type="match status" value="2"/>
</dbReference>
<dbReference type="EMBL" id="AP019822">
    <property type="protein sequence ID" value="BBM35283.1"/>
    <property type="molecule type" value="Genomic_DNA"/>
</dbReference>
<feature type="binding site" evidence="12">
    <location>
        <position position="478"/>
    </location>
    <ligand>
        <name>Zn(2+)</name>
        <dbReference type="ChEBI" id="CHEBI:29105"/>
        <label>1</label>
    </ligand>
</feature>
<comment type="function">
    <text evidence="12">Initiates the restart of stalled replication forks, which reloads the replicative helicase on sites other than the origin of replication. Recognizes and binds to abandoned replication forks and remodels them to uncover a helicase loading site. Promotes assembly of the primosome at these replication forks.</text>
</comment>
<keyword evidence="6 12" id="KW-0347">Helicase</keyword>
<feature type="binding site" evidence="12">
    <location>
        <position position="435"/>
    </location>
    <ligand>
        <name>Zn(2+)</name>
        <dbReference type="ChEBI" id="CHEBI:29105"/>
        <label>1</label>
    </ligand>
</feature>
<dbReference type="GO" id="GO:0006269">
    <property type="term" value="P:DNA replication, synthesis of primer"/>
    <property type="evidence" value="ECO:0007669"/>
    <property type="project" value="UniProtKB-KW"/>
</dbReference>
<dbReference type="InterPro" id="IPR014001">
    <property type="entry name" value="Helicase_ATP-bd"/>
</dbReference>
<dbReference type="CDD" id="cd18804">
    <property type="entry name" value="SF2_C_priA"/>
    <property type="match status" value="1"/>
</dbReference>
<dbReference type="GO" id="GO:0006302">
    <property type="term" value="P:double-strand break repair"/>
    <property type="evidence" value="ECO:0007669"/>
    <property type="project" value="InterPro"/>
</dbReference>
<keyword evidence="10 12" id="KW-0413">Isomerase</keyword>
<dbReference type="GO" id="GO:0003677">
    <property type="term" value="F:DNA binding"/>
    <property type="evidence" value="ECO:0007669"/>
    <property type="project" value="UniProtKB-UniRule"/>
</dbReference>
<evidence type="ECO:0000256" key="11">
    <source>
        <dbReference type="ARBA" id="ARBA00048988"/>
    </source>
</evidence>
<dbReference type="InterPro" id="IPR041236">
    <property type="entry name" value="PriA_C"/>
</dbReference>
<dbReference type="Pfam" id="PF00270">
    <property type="entry name" value="DEAD"/>
    <property type="match status" value="1"/>
</dbReference>
<accession>A0A510JAU8</accession>
<reference evidence="15 16" key="1">
    <citation type="submission" date="2019-07" db="EMBL/GenBank/DDBJ databases">
        <title>Complete Genome Sequence of Leptotrichia goodfellowii Strain JCM 16774.</title>
        <authorList>
            <person name="Watanabe S."/>
            <person name="Cui L."/>
        </authorList>
    </citation>
    <scope>NUCLEOTIDE SEQUENCE [LARGE SCALE GENOMIC DNA]</scope>
    <source>
        <strain evidence="15 16">JCM16774</strain>
    </source>
</reference>
<dbReference type="Gene3D" id="3.40.1440.60">
    <property type="entry name" value="PriA, 3(prime) DNA-binding domain"/>
    <property type="match status" value="1"/>
</dbReference>
<dbReference type="InterPro" id="IPR040498">
    <property type="entry name" value="PriA_CRR"/>
</dbReference>
<dbReference type="Pfam" id="PF18074">
    <property type="entry name" value="PriA_C"/>
    <property type="match status" value="1"/>
</dbReference>
<evidence type="ECO:0000256" key="12">
    <source>
        <dbReference type="HAMAP-Rule" id="MF_00983"/>
    </source>
</evidence>
<dbReference type="HAMAP" id="MF_00983">
    <property type="entry name" value="PriA"/>
    <property type="match status" value="1"/>
</dbReference>
<dbReference type="GO" id="GO:0043138">
    <property type="term" value="F:3'-5' DNA helicase activity"/>
    <property type="evidence" value="ECO:0007669"/>
    <property type="project" value="UniProtKB-EC"/>
</dbReference>
<keyword evidence="2 12" id="KW-0235">DNA replication</keyword>
<proteinExistence type="inferred from homology"/>
<dbReference type="InterPro" id="IPR041222">
    <property type="entry name" value="PriA_3primeBD"/>
</dbReference>
<feature type="binding site" evidence="12">
    <location>
        <position position="438"/>
    </location>
    <ligand>
        <name>Zn(2+)</name>
        <dbReference type="ChEBI" id="CHEBI:29105"/>
        <label>1</label>
    </ligand>
</feature>
<dbReference type="OrthoDB" id="9759544at2"/>
<dbReference type="PROSITE" id="PS51194">
    <property type="entry name" value="HELICASE_CTER"/>
    <property type="match status" value="1"/>
</dbReference>
<comment type="similarity">
    <text evidence="12">Belongs to the helicase family. PriA subfamily.</text>
</comment>
<dbReference type="SMART" id="SM00487">
    <property type="entry name" value="DEXDc"/>
    <property type="match status" value="1"/>
</dbReference>
<comment type="cofactor">
    <cofactor evidence="12">
        <name>Zn(2+)</name>
        <dbReference type="ChEBI" id="CHEBI:29105"/>
    </cofactor>
    <text evidence="12">Binds 2 zinc ions per subunit.</text>
</comment>
<keyword evidence="7 12" id="KW-0862">Zinc</keyword>
<evidence type="ECO:0000259" key="14">
    <source>
        <dbReference type="PROSITE" id="PS51194"/>
    </source>
</evidence>
<organism evidence="15 16">
    <name type="scientific">Pseudoleptotrichia goodfellowii</name>
    <dbReference type="NCBI Taxonomy" id="157692"/>
    <lineage>
        <taxon>Bacteria</taxon>
        <taxon>Fusobacteriati</taxon>
        <taxon>Fusobacteriota</taxon>
        <taxon>Fusobacteriia</taxon>
        <taxon>Fusobacteriales</taxon>
        <taxon>Leptotrichiaceae</taxon>
        <taxon>Pseudoleptotrichia</taxon>
    </lineage>
</organism>
<dbReference type="InterPro" id="IPR027417">
    <property type="entry name" value="P-loop_NTPase"/>
</dbReference>
<name>A0A510JAU8_9FUSO</name>
<dbReference type="Pfam" id="PF17764">
    <property type="entry name" value="PriA_3primeBD"/>
    <property type="match status" value="1"/>
</dbReference>
<dbReference type="GO" id="GO:0006310">
    <property type="term" value="P:DNA recombination"/>
    <property type="evidence" value="ECO:0007669"/>
    <property type="project" value="InterPro"/>
</dbReference>
<keyword evidence="5 12" id="KW-0378">Hydrolase</keyword>
<evidence type="ECO:0000256" key="3">
    <source>
        <dbReference type="ARBA" id="ARBA00022723"/>
    </source>
</evidence>
<feature type="domain" description="Helicase ATP-binding" evidence="13">
    <location>
        <begin position="211"/>
        <end position="378"/>
    </location>
</feature>
<evidence type="ECO:0000313" key="16">
    <source>
        <dbReference type="Proteomes" id="UP000321606"/>
    </source>
</evidence>
<sequence length="734" mass="85383">MYYYQMYVENNKNIYTYKSQDKYEIGEWCIVNFANRNKMALVLSEINETELTIDTAKIKFISDKAPVLSVPSVIMELVKWIKDYYLSDYNSVIKAAYPGALKLNYSKKAVYVKDLEIKEKKEKLFEKEESGKSESIEKFNEYMKKKKEVTFQTLQKNFSEKIINKAIREKAVTIEKKIITKSKIKENTELKSEILKDSVVLNDEQQKAVNRIENGNNKFYLIKGVTGSGKTEIYVNLIKNAMKENCGSIFLVPEISLTPQMIERLERQFSGSVAVLHSKLTDVEKRAEWSFIRRGEKKIVIGARSAIFAPVENLKYIIIDEEHENTYKQDTNPRYHVKNAAIKRALIEENVKVIFGSATPSFESYYQAKKGDLELIELKERFNNAKIPEYKVVDLNETPNNFSDELLKEISNTLAKKEQVLLVLNRKAFSNLLKCKECGNIPTCPNCSISLSYYKYDNKLKCSYCGYEERFDKKCKSCGSDKMIQIGSGTEKIEEELKEIFYDGKIVRIDSESVKTKKDYENLYNDFKNQKYNIMLGTQIIAKGFHFPNVTLVGIVNSDIILNFPDFRAAEKTFQLLVQSAGRAGREEKEGQVIIQTFNKENEVIKKTVENDYEGYFEKEMEIRKLFNYPPYGRLIIIVLSSDEENGLEEKVKIFYNKIMSSVKRKIQPEKNEFISEPFKAPIYKINTRYRYQIFIKFNRNNITKIKNIIRATLNDYNEKNMRISVDVDPVSML</sequence>
<protein>
    <recommendedName>
        <fullName evidence="12">Replication restart protein PriA</fullName>
    </recommendedName>
    <alternativeName>
        <fullName evidence="12">ATP-dependent DNA helicase PriA</fullName>
        <ecNumber evidence="12">5.6.2.4</ecNumber>
    </alternativeName>
    <alternativeName>
        <fullName evidence="12">DNA 3'-5' helicase PriA</fullName>
    </alternativeName>
</protein>
<evidence type="ECO:0000256" key="10">
    <source>
        <dbReference type="ARBA" id="ARBA00023235"/>
    </source>
</evidence>
<dbReference type="STRING" id="714315.GCA_000516535_00205"/>
<dbReference type="GO" id="GO:0005524">
    <property type="term" value="F:ATP binding"/>
    <property type="evidence" value="ECO:0007669"/>
    <property type="project" value="UniProtKB-UniRule"/>
</dbReference>
<evidence type="ECO:0000313" key="15">
    <source>
        <dbReference type="EMBL" id="BBM35283.1"/>
    </source>
</evidence>
<dbReference type="FunFam" id="3.40.50.300:FF:000489">
    <property type="entry name" value="Primosome assembly protein PriA"/>
    <property type="match status" value="1"/>
</dbReference>
<dbReference type="PROSITE" id="PS51192">
    <property type="entry name" value="HELICASE_ATP_BIND_1"/>
    <property type="match status" value="1"/>
</dbReference>
<comment type="catalytic activity">
    <reaction evidence="11 12">
        <text>ATP + H2O = ADP + phosphate + H(+)</text>
        <dbReference type="Rhea" id="RHEA:13065"/>
        <dbReference type="ChEBI" id="CHEBI:15377"/>
        <dbReference type="ChEBI" id="CHEBI:15378"/>
        <dbReference type="ChEBI" id="CHEBI:30616"/>
        <dbReference type="ChEBI" id="CHEBI:43474"/>
        <dbReference type="ChEBI" id="CHEBI:456216"/>
        <dbReference type="EC" id="5.6.2.4"/>
    </reaction>
</comment>
<feature type="binding site" evidence="12">
    <location>
        <position position="475"/>
    </location>
    <ligand>
        <name>Zn(2+)</name>
        <dbReference type="ChEBI" id="CHEBI:29105"/>
        <label>1</label>
    </ligand>
</feature>
<feature type="binding site" evidence="12">
    <location>
        <position position="444"/>
    </location>
    <ligand>
        <name>Zn(2+)</name>
        <dbReference type="ChEBI" id="CHEBI:29105"/>
        <label>2</label>
    </ligand>
</feature>
<gene>
    <name evidence="12" type="primary">priA</name>
    <name evidence="15" type="ORF">JCM16774_0190</name>
</gene>
<comment type="subunit">
    <text evidence="12">Component of the replication restart primosome.</text>
</comment>
<dbReference type="InterPro" id="IPR011545">
    <property type="entry name" value="DEAD/DEAH_box_helicase_dom"/>
</dbReference>
<evidence type="ECO:0000256" key="7">
    <source>
        <dbReference type="ARBA" id="ARBA00022833"/>
    </source>
</evidence>
<dbReference type="PANTHER" id="PTHR30580:SF0">
    <property type="entry name" value="PRIMOSOMAL PROTEIN N"/>
    <property type="match status" value="1"/>
</dbReference>
<keyword evidence="4 12" id="KW-0547">Nucleotide-binding</keyword>
<dbReference type="InterPro" id="IPR001650">
    <property type="entry name" value="Helicase_C-like"/>
</dbReference>
<dbReference type="Proteomes" id="UP000321606">
    <property type="component" value="Chromosome"/>
</dbReference>
<feature type="domain" description="Helicase C-terminal" evidence="14">
    <location>
        <begin position="470"/>
        <end position="624"/>
    </location>
</feature>
<dbReference type="Pfam" id="PF00271">
    <property type="entry name" value="Helicase_C"/>
    <property type="match status" value="1"/>
</dbReference>
<dbReference type="GO" id="GO:0016887">
    <property type="term" value="F:ATP hydrolysis activity"/>
    <property type="evidence" value="ECO:0007669"/>
    <property type="project" value="RHEA"/>
</dbReference>
<evidence type="ECO:0000256" key="4">
    <source>
        <dbReference type="ARBA" id="ARBA00022741"/>
    </source>
</evidence>
<dbReference type="SMART" id="SM00490">
    <property type="entry name" value="HELICc"/>
    <property type="match status" value="1"/>
</dbReference>
<dbReference type="InterPro" id="IPR042115">
    <property type="entry name" value="PriA_3primeBD_sf"/>
</dbReference>
<comment type="catalytic activity">
    <reaction evidence="12">
        <text>Couples ATP hydrolysis with the unwinding of duplex DNA by translocating in the 3'-5' direction.</text>
        <dbReference type="EC" id="5.6.2.4"/>
    </reaction>
</comment>
<dbReference type="NCBIfam" id="TIGR00595">
    <property type="entry name" value="priA"/>
    <property type="match status" value="1"/>
</dbReference>
<evidence type="ECO:0000256" key="9">
    <source>
        <dbReference type="ARBA" id="ARBA00023125"/>
    </source>
</evidence>
<keyword evidence="1 12" id="KW-0639">Primosome</keyword>
<dbReference type="GO" id="GO:0006270">
    <property type="term" value="P:DNA replication initiation"/>
    <property type="evidence" value="ECO:0007669"/>
    <property type="project" value="TreeGrafter"/>
</dbReference>
<evidence type="ECO:0000256" key="8">
    <source>
        <dbReference type="ARBA" id="ARBA00022840"/>
    </source>
</evidence>
<dbReference type="GO" id="GO:0008270">
    <property type="term" value="F:zinc ion binding"/>
    <property type="evidence" value="ECO:0007669"/>
    <property type="project" value="UniProtKB-UniRule"/>
</dbReference>
<dbReference type="KEGG" id="lgo:JCM16774_0190"/>
<feature type="binding site" evidence="12">
    <location>
        <position position="447"/>
    </location>
    <ligand>
        <name>Zn(2+)</name>
        <dbReference type="ChEBI" id="CHEBI:29105"/>
        <label>2</label>
    </ligand>
</feature>
<evidence type="ECO:0000256" key="1">
    <source>
        <dbReference type="ARBA" id="ARBA00022515"/>
    </source>
</evidence>
<dbReference type="GO" id="GO:1990077">
    <property type="term" value="C:primosome complex"/>
    <property type="evidence" value="ECO:0007669"/>
    <property type="project" value="UniProtKB-UniRule"/>
</dbReference>
<dbReference type="Pfam" id="PF18319">
    <property type="entry name" value="Zn_ribbon_PriA"/>
    <property type="match status" value="1"/>
</dbReference>
<dbReference type="CDD" id="cd17929">
    <property type="entry name" value="DEXHc_priA"/>
    <property type="match status" value="1"/>
</dbReference>
<dbReference type="AlphaFoldDB" id="A0A510JAU8"/>
<keyword evidence="3 12" id="KW-0479">Metal-binding</keyword>
<dbReference type="PANTHER" id="PTHR30580">
    <property type="entry name" value="PRIMOSOMAL PROTEIN N"/>
    <property type="match status" value="1"/>
</dbReference>
<evidence type="ECO:0000256" key="5">
    <source>
        <dbReference type="ARBA" id="ARBA00022801"/>
    </source>
</evidence>
<evidence type="ECO:0000259" key="13">
    <source>
        <dbReference type="PROSITE" id="PS51192"/>
    </source>
</evidence>